<feature type="domain" description="PTS EIIA type-2" evidence="4">
    <location>
        <begin position="472"/>
        <end position="614"/>
    </location>
</feature>
<protein>
    <submittedName>
        <fullName evidence="6">Phosphoenolpyruvate-dependent sugar phosphotransferase system, EIIA 2 PRD</fullName>
    </submittedName>
</protein>
<dbReference type="STRING" id="1423783.FC50_GL000265"/>
<evidence type="ECO:0000259" key="5">
    <source>
        <dbReference type="PROSITE" id="PS51372"/>
    </source>
</evidence>
<feature type="domain" description="PRD" evidence="5">
    <location>
        <begin position="284"/>
        <end position="391"/>
    </location>
</feature>
<dbReference type="PANTHER" id="PTHR30185">
    <property type="entry name" value="CRYPTIC BETA-GLUCOSIDE BGL OPERON ANTITERMINATOR"/>
    <property type="match status" value="1"/>
</dbReference>
<dbReference type="Pfam" id="PF00359">
    <property type="entry name" value="PTS_EIIA_2"/>
    <property type="match status" value="1"/>
</dbReference>
<dbReference type="PROSITE" id="PS51372">
    <property type="entry name" value="PRD_2"/>
    <property type="match status" value="1"/>
</dbReference>
<evidence type="ECO:0000259" key="4">
    <source>
        <dbReference type="PROSITE" id="PS51094"/>
    </source>
</evidence>
<evidence type="ECO:0000256" key="2">
    <source>
        <dbReference type="ARBA" id="ARBA00023015"/>
    </source>
</evidence>
<dbReference type="InterPro" id="IPR002178">
    <property type="entry name" value="PTS_EIIA_type-2_dom"/>
</dbReference>
<dbReference type="SUPFAM" id="SSF63520">
    <property type="entry name" value="PTS-regulatory domain, PRD"/>
    <property type="match status" value="1"/>
</dbReference>
<accession>A0A0R1UEQ8</accession>
<dbReference type="PATRIC" id="fig|1423783.4.peg.277"/>
<dbReference type="InterPro" id="IPR036390">
    <property type="entry name" value="WH_DNA-bd_sf"/>
</dbReference>
<evidence type="ECO:0000256" key="3">
    <source>
        <dbReference type="ARBA" id="ARBA00023163"/>
    </source>
</evidence>
<dbReference type="GO" id="GO:0016740">
    <property type="term" value="F:transferase activity"/>
    <property type="evidence" value="ECO:0007669"/>
    <property type="project" value="UniProtKB-KW"/>
</dbReference>
<proteinExistence type="predicted"/>
<keyword evidence="2" id="KW-0805">Transcription regulation</keyword>
<sequence length="617" mass="70226">MNKNIQQMLNILLQQDNYLTASQLASMLNVTERSVRNYVRTLNQTGTQEPLIVSSPEGYKLQREIYNQSVKSRLFDQGDLEQLYKIALILIQQRDYMTFDELATRLNYSVESIRSRVQLLFARIDEMDIQVQLDSQIFVGIRIVGNEAQKRLLLEQFLPISSITKDNPSQSITGVLGIVATNERVSTILTVMDKTFAEQSVSMDFVVYAKIACHLVICQWRCEQGWCLDNTTEDNGSRDYPENTLAQELLSGLLPNDVLKGEISSLANYLIALPISIRSTVTPKMDANQRSAIDSVLKMAERNYSVPLYSDEHYRAQITNHITRLINPLTERIPIFNPYTHETKREYLFAYSIACYLYDNLEGQFNVVIPDSEIAYLAIHIQLVLNEETKTTISACLVFNGKAAEAELFRYKLQNYFPEIRINQVESNVKRIALEQYQLVMVCGVDGGDLPEWKTVAVDRGLTPTDVNRIQVFVDTFGTHSLIESLDFYHINQATSTDVIRELVVKAGYGNLLPYLLKREAMSSTDIGNLVALPHPFLKGSEGTAKVIVGINDKPIRWGHQTVQLVIIYIPAADLKTNKTFFDEVYARTSSPELVHRLIHAQDKTSFIQIWNKRGRI</sequence>
<dbReference type="Proteomes" id="UP000051922">
    <property type="component" value="Unassembled WGS sequence"/>
</dbReference>
<organism evidence="6 7">
    <name type="scientific">Lacticaseibacillus pantheris DSM 15945 = JCM 12539 = NBRC 106106</name>
    <dbReference type="NCBI Taxonomy" id="1423783"/>
    <lineage>
        <taxon>Bacteria</taxon>
        <taxon>Bacillati</taxon>
        <taxon>Bacillota</taxon>
        <taxon>Bacilli</taxon>
        <taxon>Lactobacillales</taxon>
        <taxon>Lactobacillaceae</taxon>
        <taxon>Lacticaseibacillus</taxon>
    </lineage>
</organism>
<dbReference type="OrthoDB" id="3175596at2"/>
<name>A0A0R1UEQ8_9LACO</name>
<dbReference type="AlphaFoldDB" id="A0A0R1UEQ8"/>
<dbReference type="InterPro" id="IPR036388">
    <property type="entry name" value="WH-like_DNA-bd_sf"/>
</dbReference>
<dbReference type="InterPro" id="IPR050661">
    <property type="entry name" value="BglG_antiterminators"/>
</dbReference>
<dbReference type="GO" id="GO:0006355">
    <property type="term" value="P:regulation of DNA-templated transcription"/>
    <property type="evidence" value="ECO:0007669"/>
    <property type="project" value="InterPro"/>
</dbReference>
<keyword evidence="1" id="KW-0677">Repeat</keyword>
<dbReference type="SUPFAM" id="SSF55804">
    <property type="entry name" value="Phoshotransferase/anion transport protein"/>
    <property type="match status" value="1"/>
</dbReference>
<evidence type="ECO:0000313" key="7">
    <source>
        <dbReference type="Proteomes" id="UP000051922"/>
    </source>
</evidence>
<dbReference type="InterPro" id="IPR016152">
    <property type="entry name" value="PTrfase/Anion_transptr"/>
</dbReference>
<dbReference type="EMBL" id="AZFJ01000007">
    <property type="protein sequence ID" value="KRL88075.1"/>
    <property type="molecule type" value="Genomic_DNA"/>
</dbReference>
<dbReference type="InterPro" id="IPR011608">
    <property type="entry name" value="PRD"/>
</dbReference>
<keyword evidence="6" id="KW-0808">Transferase</keyword>
<dbReference type="RefSeq" id="WP_056956139.1">
    <property type="nucleotide sequence ID" value="NZ_AZFJ01000007.1"/>
</dbReference>
<dbReference type="PANTHER" id="PTHR30185:SF18">
    <property type="entry name" value="TRANSCRIPTIONAL REGULATOR MTLR"/>
    <property type="match status" value="1"/>
</dbReference>
<dbReference type="Gene3D" id="3.40.930.10">
    <property type="entry name" value="Mannitol-specific EII, Chain A"/>
    <property type="match status" value="1"/>
</dbReference>
<keyword evidence="7" id="KW-1185">Reference proteome</keyword>
<dbReference type="PROSITE" id="PS51094">
    <property type="entry name" value="PTS_EIIA_TYPE_2"/>
    <property type="match status" value="1"/>
</dbReference>
<dbReference type="InterPro" id="IPR036634">
    <property type="entry name" value="PRD_sf"/>
</dbReference>
<comment type="caution">
    <text evidence="6">The sequence shown here is derived from an EMBL/GenBank/DDBJ whole genome shotgun (WGS) entry which is preliminary data.</text>
</comment>
<dbReference type="Gene3D" id="1.10.10.10">
    <property type="entry name" value="Winged helix-like DNA-binding domain superfamily/Winged helix DNA-binding domain"/>
    <property type="match status" value="1"/>
</dbReference>
<evidence type="ECO:0000256" key="1">
    <source>
        <dbReference type="ARBA" id="ARBA00022737"/>
    </source>
</evidence>
<keyword evidence="3" id="KW-0804">Transcription</keyword>
<gene>
    <name evidence="6" type="ORF">FC50_GL000265</name>
</gene>
<dbReference type="InterPro" id="IPR013196">
    <property type="entry name" value="HTH_11"/>
</dbReference>
<dbReference type="Pfam" id="PF08279">
    <property type="entry name" value="HTH_11"/>
    <property type="match status" value="1"/>
</dbReference>
<reference evidence="6 7" key="1">
    <citation type="journal article" date="2015" name="Genome Announc.">
        <title>Expanding the biotechnology potential of lactobacilli through comparative genomics of 213 strains and associated genera.</title>
        <authorList>
            <person name="Sun Z."/>
            <person name="Harris H.M."/>
            <person name="McCann A."/>
            <person name="Guo C."/>
            <person name="Argimon S."/>
            <person name="Zhang W."/>
            <person name="Yang X."/>
            <person name="Jeffery I.B."/>
            <person name="Cooney J.C."/>
            <person name="Kagawa T.F."/>
            <person name="Liu W."/>
            <person name="Song Y."/>
            <person name="Salvetti E."/>
            <person name="Wrobel A."/>
            <person name="Rasinkangas P."/>
            <person name="Parkhill J."/>
            <person name="Rea M.C."/>
            <person name="O'Sullivan O."/>
            <person name="Ritari J."/>
            <person name="Douillard F.P."/>
            <person name="Paul Ross R."/>
            <person name="Yang R."/>
            <person name="Briner A.E."/>
            <person name="Felis G.E."/>
            <person name="de Vos W.M."/>
            <person name="Barrangou R."/>
            <person name="Klaenhammer T.R."/>
            <person name="Caufield P.W."/>
            <person name="Cui Y."/>
            <person name="Zhang H."/>
            <person name="O'Toole P.W."/>
        </authorList>
    </citation>
    <scope>NUCLEOTIDE SEQUENCE [LARGE SCALE GENOMIC DNA]</scope>
    <source>
        <strain evidence="6 7">DSM 15945</strain>
    </source>
</reference>
<keyword evidence="6" id="KW-0670">Pyruvate</keyword>
<evidence type="ECO:0000313" key="6">
    <source>
        <dbReference type="EMBL" id="KRL88075.1"/>
    </source>
</evidence>
<dbReference type="SUPFAM" id="SSF46785">
    <property type="entry name" value="Winged helix' DNA-binding domain"/>
    <property type="match status" value="1"/>
</dbReference>
<dbReference type="Gene3D" id="1.10.1790.10">
    <property type="entry name" value="PRD domain"/>
    <property type="match status" value="1"/>
</dbReference>
<dbReference type="Pfam" id="PF00874">
    <property type="entry name" value="PRD"/>
    <property type="match status" value="1"/>
</dbReference>